<sequence>MNPSPTNHTAARAIGLDDLDWLGEPGAEHGRWSSERAIVHLVLLDGRLVDTWHEPAEGTRWEHLAQERARPVVQLPRDESQDLLDWLTALCGSSSALGELTDSPLGEPEAEAHRQATSEAPPEDELDELLLRLGDACFDGETVLAMRRAARLLASPRGPRPPHLSAHQRASGIAWAIGRANGLFGPGLLSPGAVQHVLGLTSTISAAGRAVERAIAGPLPLVIRRPSRAPDLLVLGRTDLLLGATRRAVIAWRDQAQAAHAAAAARHPCSLCSPEDVPPSR</sequence>
<evidence type="ECO:0000313" key="2">
    <source>
        <dbReference type="EMBL" id="SER21352.1"/>
    </source>
</evidence>
<evidence type="ECO:0000313" key="3">
    <source>
        <dbReference type="Proteomes" id="UP000198504"/>
    </source>
</evidence>
<name>A0A1H9MCK0_9ACTN</name>
<protein>
    <submittedName>
        <fullName evidence="2">Uncharacterized protein</fullName>
    </submittedName>
</protein>
<keyword evidence="3" id="KW-1185">Reference proteome</keyword>
<dbReference type="Proteomes" id="UP000198504">
    <property type="component" value="Unassembled WGS sequence"/>
</dbReference>
<dbReference type="EMBL" id="FOFA01000010">
    <property type="protein sequence ID" value="SER21352.1"/>
    <property type="molecule type" value="Genomic_DNA"/>
</dbReference>
<evidence type="ECO:0000256" key="1">
    <source>
        <dbReference type="SAM" id="MobiDB-lite"/>
    </source>
</evidence>
<dbReference type="OrthoDB" id="3771338at2"/>
<organism evidence="2 3">
    <name type="scientific">Microlunatus flavus</name>
    <dbReference type="NCBI Taxonomy" id="1036181"/>
    <lineage>
        <taxon>Bacteria</taxon>
        <taxon>Bacillati</taxon>
        <taxon>Actinomycetota</taxon>
        <taxon>Actinomycetes</taxon>
        <taxon>Propionibacteriales</taxon>
        <taxon>Propionibacteriaceae</taxon>
        <taxon>Microlunatus</taxon>
    </lineage>
</organism>
<dbReference type="AlphaFoldDB" id="A0A1H9MCK0"/>
<feature type="region of interest" description="Disordered" evidence="1">
    <location>
        <begin position="98"/>
        <end position="123"/>
    </location>
</feature>
<gene>
    <name evidence="2" type="ORF">SAMN05421756_11062</name>
</gene>
<reference evidence="3" key="1">
    <citation type="submission" date="2016-10" db="EMBL/GenBank/DDBJ databases">
        <authorList>
            <person name="Varghese N."/>
            <person name="Submissions S."/>
        </authorList>
    </citation>
    <scope>NUCLEOTIDE SEQUENCE [LARGE SCALE GENOMIC DNA]</scope>
    <source>
        <strain evidence="3">CGMCC 4.6856</strain>
    </source>
</reference>
<dbReference type="RefSeq" id="WP_091185360.1">
    <property type="nucleotide sequence ID" value="NZ_FOFA01000010.1"/>
</dbReference>
<accession>A0A1H9MCK0</accession>
<proteinExistence type="predicted"/>